<dbReference type="GO" id="GO:0015936">
    <property type="term" value="P:coenzyme A metabolic process"/>
    <property type="evidence" value="ECO:0007669"/>
    <property type="project" value="InterPro"/>
</dbReference>
<proteinExistence type="predicted"/>
<comment type="caution">
    <text evidence="1">The sequence shown here is derived from an EMBL/GenBank/DDBJ whole genome shotgun (WGS) entry which is preliminary data.</text>
</comment>
<evidence type="ECO:0000313" key="2">
    <source>
        <dbReference type="Proteomes" id="UP000031599"/>
    </source>
</evidence>
<protein>
    <submittedName>
        <fullName evidence="1">Uncharacterized protein</fullName>
    </submittedName>
</protein>
<gene>
    <name evidence="1" type="ORF">DB30_05643</name>
</gene>
<dbReference type="PROSITE" id="PS50065">
    <property type="entry name" value="HMG_COA_REDUCTASE_4"/>
    <property type="match status" value="1"/>
</dbReference>
<dbReference type="Proteomes" id="UP000031599">
    <property type="component" value="Unassembled WGS sequence"/>
</dbReference>
<dbReference type="EMBL" id="JMCC02000055">
    <property type="protein sequence ID" value="KIG15380.1"/>
    <property type="molecule type" value="Genomic_DNA"/>
</dbReference>
<dbReference type="AlphaFoldDB" id="A0A0C2D0K3"/>
<dbReference type="Gene3D" id="3.80.10.10">
    <property type="entry name" value="Ribonuclease Inhibitor"/>
    <property type="match status" value="1"/>
</dbReference>
<organism evidence="1 2">
    <name type="scientific">Enhygromyxa salina</name>
    <dbReference type="NCBI Taxonomy" id="215803"/>
    <lineage>
        <taxon>Bacteria</taxon>
        <taxon>Pseudomonadati</taxon>
        <taxon>Myxococcota</taxon>
        <taxon>Polyangia</taxon>
        <taxon>Nannocystales</taxon>
        <taxon>Nannocystaceae</taxon>
        <taxon>Enhygromyxa</taxon>
    </lineage>
</organism>
<reference evidence="1 2" key="1">
    <citation type="submission" date="2014-12" db="EMBL/GenBank/DDBJ databases">
        <title>Genome assembly of Enhygromyxa salina DSM 15201.</title>
        <authorList>
            <person name="Sharma G."/>
            <person name="Subramanian S."/>
        </authorList>
    </citation>
    <scope>NUCLEOTIDE SEQUENCE [LARGE SCALE GENOMIC DNA]</scope>
    <source>
        <strain evidence="1 2">DSM 15201</strain>
    </source>
</reference>
<sequence length="356" mass="39100">MDGALELEFLDPGSEAWAVHADVLLGRGDPRGELIAIEQRIEAIANGPERTELEAARDRLYDRHGRAWAGELASAGVRRAVTVEWRYGYCRSVVLEIAEQLRPHDLLRKVLNCEATSFLPTLHLRSHALQGASIAEVVSESLWPVRTLTLELQPSAVDFPTIVESDACRAMMDALPYLRELDIRGRRLLADCSHADLEVIRVSGYDAIVGLGDSSELPSLRCLDLALLAGARDDRPQEDAPAHGWLAALVSGEGMPSLRVLDLSRNGVGDGQQPRRRGGRVPHWLWAPLGESRVLLQLDELRLPPLDATGINAVLAVAAALRRVPRIVMPYAVAREQGIDGERLQAAIPQLERRPV</sequence>
<name>A0A0C2D0K3_9BACT</name>
<evidence type="ECO:0000313" key="1">
    <source>
        <dbReference type="EMBL" id="KIG15380.1"/>
    </source>
</evidence>
<dbReference type="GO" id="GO:0004420">
    <property type="term" value="F:hydroxymethylglutaryl-CoA reductase (NADPH) activity"/>
    <property type="evidence" value="ECO:0007669"/>
    <property type="project" value="InterPro"/>
</dbReference>
<dbReference type="RefSeq" id="WP_052551733.1">
    <property type="nucleotide sequence ID" value="NZ_JMCC02000055.1"/>
</dbReference>
<dbReference type="InterPro" id="IPR032675">
    <property type="entry name" value="LRR_dom_sf"/>
</dbReference>
<dbReference type="InterPro" id="IPR002202">
    <property type="entry name" value="HMG_CoA_Rdtase"/>
</dbReference>
<accession>A0A0C2D0K3</accession>